<evidence type="ECO:0000256" key="1">
    <source>
        <dbReference type="SAM" id="Phobius"/>
    </source>
</evidence>
<keyword evidence="1" id="KW-1133">Transmembrane helix</keyword>
<dbReference type="Proteomes" id="UP000198956">
    <property type="component" value="Unassembled WGS sequence"/>
</dbReference>
<dbReference type="InterPro" id="IPR007462">
    <property type="entry name" value="COV1-like"/>
</dbReference>
<keyword evidence="1" id="KW-0812">Transmembrane</keyword>
<name>A0A1G8CF71_ANETH</name>
<dbReference type="EMBL" id="FNDE01000025">
    <property type="protein sequence ID" value="SDH44134.1"/>
    <property type="molecule type" value="Genomic_DNA"/>
</dbReference>
<keyword evidence="1" id="KW-0472">Membrane</keyword>
<organism evidence="2 3">
    <name type="scientific">Aneurinibacillus thermoaerophilus</name>
    <dbReference type="NCBI Taxonomy" id="143495"/>
    <lineage>
        <taxon>Bacteria</taxon>
        <taxon>Bacillati</taxon>
        <taxon>Bacillota</taxon>
        <taxon>Bacilli</taxon>
        <taxon>Bacillales</taxon>
        <taxon>Paenibacillaceae</taxon>
        <taxon>Aneurinibacillus group</taxon>
        <taxon>Aneurinibacillus</taxon>
    </lineage>
</organism>
<feature type="transmembrane region" description="Helical" evidence="1">
    <location>
        <begin position="48"/>
        <end position="71"/>
    </location>
</feature>
<feature type="transmembrane region" description="Helical" evidence="1">
    <location>
        <begin position="7"/>
        <end position="28"/>
    </location>
</feature>
<dbReference type="PANTHER" id="PTHR31876">
    <property type="entry name" value="COV-LIKE PROTEIN 1"/>
    <property type="match status" value="1"/>
</dbReference>
<protein>
    <submittedName>
        <fullName evidence="2">Uncharacterized membrane protein</fullName>
    </submittedName>
</protein>
<dbReference type="AlphaFoldDB" id="A0A1G8CF71"/>
<dbReference type="PANTHER" id="PTHR31876:SF26">
    <property type="entry name" value="PROTEIN LIKE COV 2"/>
    <property type="match status" value="1"/>
</dbReference>
<gene>
    <name evidence="2" type="ORF">SAMN04489735_102520</name>
</gene>
<reference evidence="2 3" key="1">
    <citation type="submission" date="2016-10" db="EMBL/GenBank/DDBJ databases">
        <authorList>
            <person name="de Groot N.N."/>
        </authorList>
    </citation>
    <scope>NUCLEOTIDE SEQUENCE [LARGE SCALE GENOMIC DNA]</scope>
    <source>
        <strain evidence="2 3">L 420-91</strain>
    </source>
</reference>
<accession>A0A1G8CF71</accession>
<dbReference type="Pfam" id="PF04367">
    <property type="entry name" value="DUF502"/>
    <property type="match status" value="1"/>
</dbReference>
<dbReference type="RefSeq" id="WP_057897647.1">
    <property type="nucleotide sequence ID" value="NZ_FNDE01000025.1"/>
</dbReference>
<sequence>MKQIIKWFLNGLLIVAPIGVTLYLLVYLFKLVDSLGKRILLSMNLPSITGLGIIITLVLIVLIGCLSQLWLSRKLLAWTERLITRFPGLKTIYSMVKDTIESLIGEKRSFSQVVLITHEDGGKRIGFLTAENVTAFHLHTSYVAVYVPHALQISGELRLYPRDRIECIDTSVEEAMRFCLTAGVTAKKEGGKLRD</sequence>
<evidence type="ECO:0000313" key="3">
    <source>
        <dbReference type="Proteomes" id="UP000198956"/>
    </source>
</evidence>
<proteinExistence type="predicted"/>
<evidence type="ECO:0000313" key="2">
    <source>
        <dbReference type="EMBL" id="SDH44134.1"/>
    </source>
</evidence>